<dbReference type="RefSeq" id="XP_062722876.1">
    <property type="nucleotide sequence ID" value="XM_062862147.1"/>
</dbReference>
<comment type="caution">
    <text evidence="4">The sequence shown here is derived from an EMBL/GenBank/DDBJ whole genome shotgun (WGS) entry which is preliminary data.</text>
</comment>
<feature type="region of interest" description="Disordered" evidence="3">
    <location>
        <begin position="428"/>
        <end position="451"/>
    </location>
</feature>
<dbReference type="AlphaFoldDB" id="A0AAJ0M2X0"/>
<feature type="region of interest" description="Disordered" evidence="3">
    <location>
        <begin position="1"/>
        <end position="20"/>
    </location>
</feature>
<dbReference type="Proteomes" id="UP001273166">
    <property type="component" value="Unassembled WGS sequence"/>
</dbReference>
<keyword evidence="5" id="KW-1185">Reference proteome</keyword>
<reference evidence="4" key="1">
    <citation type="journal article" date="2023" name="Mol. Phylogenet. Evol.">
        <title>Genome-scale phylogeny and comparative genomics of the fungal order Sordariales.</title>
        <authorList>
            <person name="Hensen N."/>
            <person name="Bonometti L."/>
            <person name="Westerberg I."/>
            <person name="Brannstrom I.O."/>
            <person name="Guillou S."/>
            <person name="Cros-Aarteil S."/>
            <person name="Calhoun S."/>
            <person name="Haridas S."/>
            <person name="Kuo A."/>
            <person name="Mondo S."/>
            <person name="Pangilinan J."/>
            <person name="Riley R."/>
            <person name="LaButti K."/>
            <person name="Andreopoulos B."/>
            <person name="Lipzen A."/>
            <person name="Chen C."/>
            <person name="Yan M."/>
            <person name="Daum C."/>
            <person name="Ng V."/>
            <person name="Clum A."/>
            <person name="Steindorff A."/>
            <person name="Ohm R.A."/>
            <person name="Martin F."/>
            <person name="Silar P."/>
            <person name="Natvig D.O."/>
            <person name="Lalanne C."/>
            <person name="Gautier V."/>
            <person name="Ament-Velasquez S.L."/>
            <person name="Kruys A."/>
            <person name="Hutchinson M.I."/>
            <person name="Powell A.J."/>
            <person name="Barry K."/>
            <person name="Miller A.N."/>
            <person name="Grigoriev I.V."/>
            <person name="Debuchy R."/>
            <person name="Gladieux P."/>
            <person name="Hiltunen Thoren M."/>
            <person name="Johannesson H."/>
        </authorList>
    </citation>
    <scope>NUCLEOTIDE SEQUENCE</scope>
    <source>
        <strain evidence="4">CBS 333.67</strain>
    </source>
</reference>
<feature type="compositionally biased region" description="Basic and acidic residues" evidence="3">
    <location>
        <begin position="435"/>
        <end position="451"/>
    </location>
</feature>
<dbReference type="CDD" id="cd10211">
    <property type="entry name" value="ASKHA_NBD_Arp5"/>
    <property type="match status" value="1"/>
</dbReference>
<evidence type="ECO:0000256" key="3">
    <source>
        <dbReference type="SAM" id="MobiDB-lite"/>
    </source>
</evidence>
<dbReference type="FunFam" id="3.90.640.10:FF:000087">
    <property type="entry name" value="Actin-like ATPase domain-containing protein"/>
    <property type="match status" value="1"/>
</dbReference>
<dbReference type="PANTHER" id="PTHR11937">
    <property type="entry name" value="ACTIN"/>
    <property type="match status" value="1"/>
</dbReference>
<sequence>MAPSAIDEPVGRRDNWKNLPPPTLYPVKEARFEKYLPPQLDGRERALAQPEGEAAIVIDNGSSAVRAGWSFEAKPRLAIPPIMSKYRDRKANKTFSFAGQDCFADTTARGHIRNAFEAGTGIVSNWDAMEHVLDHVFIKLGMNGVECGIDMPIVMTEAVANLPYSRKTMSEMVFECYSAPSVVYGIDSLFSYRHNKGQTGLVVSSSYSATHLIPVYNAKAMLSQAIRLNWGGWHAAEYLLKLVKLKYYSGFPGKLNSSQMEQMVRDFCYVSLDYDQEVTRYLDWTGLEERERIVQYPYTEEVVVQKSEEELARIAERKKESGRRLQEQAAKMRLERLMKKEQELEYYKDVQRRIADQSKKETKRLLDEAEVKDEAALERMIRELERSIKRARTKDLGGEQEEEQEAPDFSLLDVPDDQLDEAGLKQKRQQRLLKSNHDARARAKAEKEAEKARIAEEARLDEERRINDLEGWLEDKRQARLAKLAQIKERERLKADLGNRKSLASQIRMKNIANLASDAPTNASGSRKRRRGGDDDDFGADDADWGVYRSVAIGANKGDSDDEEEGEEDLEAAVRALEADLLTYDKDFSYEQTLDAQKDWSKSLLHAFRYGPRPFDPSSAAETHRLHLNVERIRVPEVLFQPTAIAGVDQAGIIEIAGDILTQRLPSIIGPGNSDDFLRDVFLTGGNTLFQNFDERLRAGLTALLPAGAPLVIRRAQDAVLDAWRGAAGWACTEEAKRARITREEYLEKGGEYIKVSYSCLLPPHFLRVSWIYPGDAVSLTRVVGT</sequence>
<dbReference type="Gene3D" id="3.90.640.10">
    <property type="entry name" value="Actin, Chain A, domain 4"/>
    <property type="match status" value="2"/>
</dbReference>
<accession>A0AAJ0M2X0</accession>
<gene>
    <name evidence="4" type="ORF">B0T15DRAFT_164456</name>
</gene>
<dbReference type="Gene3D" id="3.30.420.40">
    <property type="match status" value="4"/>
</dbReference>
<feature type="region of interest" description="Disordered" evidence="3">
    <location>
        <begin position="514"/>
        <end position="539"/>
    </location>
</feature>
<feature type="coiled-coil region" evidence="2">
    <location>
        <begin position="560"/>
        <end position="587"/>
    </location>
</feature>
<dbReference type="FunFam" id="3.30.420.40:FF:000058">
    <property type="entry name" value="Putative actin-related protein 5"/>
    <property type="match status" value="1"/>
</dbReference>
<organism evidence="4 5">
    <name type="scientific">Chaetomium strumarium</name>
    <dbReference type="NCBI Taxonomy" id="1170767"/>
    <lineage>
        <taxon>Eukaryota</taxon>
        <taxon>Fungi</taxon>
        <taxon>Dikarya</taxon>
        <taxon>Ascomycota</taxon>
        <taxon>Pezizomycotina</taxon>
        <taxon>Sordariomycetes</taxon>
        <taxon>Sordariomycetidae</taxon>
        <taxon>Sordariales</taxon>
        <taxon>Chaetomiaceae</taxon>
        <taxon>Chaetomium</taxon>
    </lineage>
</organism>
<dbReference type="InterPro" id="IPR043129">
    <property type="entry name" value="ATPase_NBD"/>
</dbReference>
<comment type="similarity">
    <text evidence="1">Belongs to the actin family.</text>
</comment>
<dbReference type="EMBL" id="JAUDZG010000003">
    <property type="protein sequence ID" value="KAK3307096.1"/>
    <property type="molecule type" value="Genomic_DNA"/>
</dbReference>
<dbReference type="GeneID" id="87880976"/>
<dbReference type="InterPro" id="IPR004000">
    <property type="entry name" value="Actin"/>
</dbReference>
<proteinExistence type="inferred from homology"/>
<protein>
    <submittedName>
        <fullName evidence="4">ARP5-like protein</fullName>
    </submittedName>
</protein>
<evidence type="ECO:0000313" key="5">
    <source>
        <dbReference type="Proteomes" id="UP001273166"/>
    </source>
</evidence>
<feature type="region of interest" description="Disordered" evidence="3">
    <location>
        <begin position="392"/>
        <end position="414"/>
    </location>
</feature>
<evidence type="ECO:0000256" key="2">
    <source>
        <dbReference type="SAM" id="Coils"/>
    </source>
</evidence>
<name>A0AAJ0M2X0_9PEZI</name>
<dbReference type="Pfam" id="PF00022">
    <property type="entry name" value="Actin"/>
    <property type="match status" value="2"/>
</dbReference>
<feature type="coiled-coil region" evidence="2">
    <location>
        <begin position="304"/>
        <end position="335"/>
    </location>
</feature>
<reference evidence="4" key="2">
    <citation type="submission" date="2023-06" db="EMBL/GenBank/DDBJ databases">
        <authorList>
            <consortium name="Lawrence Berkeley National Laboratory"/>
            <person name="Mondo S.J."/>
            <person name="Hensen N."/>
            <person name="Bonometti L."/>
            <person name="Westerberg I."/>
            <person name="Brannstrom I.O."/>
            <person name="Guillou S."/>
            <person name="Cros-Aarteil S."/>
            <person name="Calhoun S."/>
            <person name="Haridas S."/>
            <person name="Kuo A."/>
            <person name="Pangilinan J."/>
            <person name="Riley R."/>
            <person name="Labutti K."/>
            <person name="Andreopoulos B."/>
            <person name="Lipzen A."/>
            <person name="Chen C."/>
            <person name="Yanf M."/>
            <person name="Daum C."/>
            <person name="Ng V."/>
            <person name="Clum A."/>
            <person name="Steindorff A."/>
            <person name="Ohm R."/>
            <person name="Martin F."/>
            <person name="Silar P."/>
            <person name="Natvig D."/>
            <person name="Lalanne C."/>
            <person name="Gautier V."/>
            <person name="Ament-Velasquez S.L."/>
            <person name="Kruys A."/>
            <person name="Hutchinson M.I."/>
            <person name="Powell A.J."/>
            <person name="Barry K."/>
            <person name="Miller A.N."/>
            <person name="Grigoriev I.V."/>
            <person name="Debuchy R."/>
            <person name="Gladieux P."/>
            <person name="Thoren M.H."/>
            <person name="Johannesson H."/>
        </authorList>
    </citation>
    <scope>NUCLEOTIDE SEQUENCE</scope>
    <source>
        <strain evidence="4">CBS 333.67</strain>
    </source>
</reference>
<dbReference type="SMART" id="SM00268">
    <property type="entry name" value="ACTIN"/>
    <property type="match status" value="1"/>
</dbReference>
<dbReference type="FunFam" id="3.30.420.40:FF:000139">
    <property type="entry name" value="Chromatin remodeling complex subunit (Arp5)"/>
    <property type="match status" value="1"/>
</dbReference>
<keyword evidence="2" id="KW-0175">Coiled coil</keyword>
<evidence type="ECO:0000313" key="4">
    <source>
        <dbReference type="EMBL" id="KAK3307096.1"/>
    </source>
</evidence>
<dbReference type="SUPFAM" id="SSF53067">
    <property type="entry name" value="Actin-like ATPase domain"/>
    <property type="match status" value="2"/>
</dbReference>
<evidence type="ECO:0000256" key="1">
    <source>
        <dbReference type="RuleBase" id="RU000487"/>
    </source>
</evidence>